<evidence type="ECO:0000313" key="7">
    <source>
        <dbReference type="Proteomes" id="UP000182466"/>
    </source>
</evidence>
<proteinExistence type="predicted"/>
<feature type="region of interest" description="Disordered" evidence="3">
    <location>
        <begin position="222"/>
        <end position="242"/>
    </location>
</feature>
<accession>A0A1I7CJG8</accession>
<dbReference type="Pfam" id="PF09375">
    <property type="entry name" value="Peptidase_M75"/>
    <property type="match status" value="1"/>
</dbReference>
<feature type="domain" description="Imelysin-like" evidence="5">
    <location>
        <begin position="40"/>
        <end position="315"/>
    </location>
</feature>
<evidence type="ECO:0000256" key="3">
    <source>
        <dbReference type="SAM" id="MobiDB-lite"/>
    </source>
</evidence>
<evidence type="ECO:0000256" key="2">
    <source>
        <dbReference type="ARBA" id="ARBA00022729"/>
    </source>
</evidence>
<evidence type="ECO:0000256" key="4">
    <source>
        <dbReference type="SAM" id="SignalP"/>
    </source>
</evidence>
<reference evidence="6 7" key="1">
    <citation type="submission" date="2016-10" db="EMBL/GenBank/DDBJ databases">
        <authorList>
            <person name="de Groot N.N."/>
        </authorList>
    </citation>
    <scope>NUCLEOTIDE SEQUENCE [LARGE SCALE GENOMIC DNA]</scope>
    <source>
        <strain evidence="6 7">CGMCC 1.10959</strain>
    </source>
</reference>
<feature type="chain" id="PRO_5010198743" description="Imelysin-like domain-containing protein" evidence="4">
    <location>
        <begin position="20"/>
        <end position="337"/>
    </location>
</feature>
<dbReference type="GO" id="GO:0030313">
    <property type="term" value="C:cell envelope"/>
    <property type="evidence" value="ECO:0007669"/>
    <property type="project" value="UniProtKB-SubCell"/>
</dbReference>
<sequence>MTRALLSLLLVLLPLRAVAGLPEIVRATVQQHVLVRVDGFAAAAADLAAVSASTCDPEDSGLREAYHTAFDAWIAMSHLRFGPTEVADRAFAIAFWPDSRGATPKALAALIAGDDAALTDPRAFRDVSVAARGLYALEYLLFDDALRQQGKDTTRCALMRAITYDVAANGAAIAADWHDDYAAKLIDPGADGPYQSDEEAAQELFKALGSGLQFTADARLGRPMGTFEKPRPNRAESRRSGRSLRNVTLSLTAARDLAEDLAAENRELVARLVSAFDAALMAARRLDDPTLANVMTPQGRIRVEALQTQVNKIRAIVAEDLGPQLGVAAGFNALDGD</sequence>
<evidence type="ECO:0000313" key="6">
    <source>
        <dbReference type="EMBL" id="SFT99539.1"/>
    </source>
</evidence>
<keyword evidence="2 4" id="KW-0732">Signal</keyword>
<dbReference type="Gene3D" id="1.20.1420.20">
    <property type="entry name" value="M75 peptidase, HXXE motif"/>
    <property type="match status" value="1"/>
</dbReference>
<keyword evidence="7" id="KW-1185">Reference proteome</keyword>
<dbReference type="CDD" id="cd14659">
    <property type="entry name" value="Imelysin-like_IPPA"/>
    <property type="match status" value="1"/>
</dbReference>
<evidence type="ECO:0000256" key="1">
    <source>
        <dbReference type="ARBA" id="ARBA00004196"/>
    </source>
</evidence>
<dbReference type="OrthoDB" id="5729110at2"/>
<evidence type="ECO:0000259" key="5">
    <source>
        <dbReference type="Pfam" id="PF09375"/>
    </source>
</evidence>
<dbReference type="EMBL" id="FPAW01000017">
    <property type="protein sequence ID" value="SFT99539.1"/>
    <property type="molecule type" value="Genomic_DNA"/>
</dbReference>
<dbReference type="STRING" id="999627.SAMN05216236_11733"/>
<name>A0A1I7CJG8_9RHOB</name>
<dbReference type="InterPro" id="IPR038352">
    <property type="entry name" value="Imelysin_sf"/>
</dbReference>
<dbReference type="InterPro" id="IPR034984">
    <property type="entry name" value="Imelysin-like_IPPA"/>
</dbReference>
<gene>
    <name evidence="6" type="ORF">SAMN05216236_11733</name>
</gene>
<dbReference type="InterPro" id="IPR018976">
    <property type="entry name" value="Imelysin-like"/>
</dbReference>
<comment type="subcellular location">
    <subcellularLocation>
        <location evidence="1">Cell envelope</location>
    </subcellularLocation>
</comment>
<dbReference type="RefSeq" id="WP_027262976.1">
    <property type="nucleotide sequence ID" value="NZ_FPAW01000017.1"/>
</dbReference>
<dbReference type="eggNOG" id="COG3489">
    <property type="taxonomic scope" value="Bacteria"/>
</dbReference>
<protein>
    <recommendedName>
        <fullName evidence="5">Imelysin-like domain-containing protein</fullName>
    </recommendedName>
</protein>
<dbReference type="Proteomes" id="UP000182466">
    <property type="component" value="Unassembled WGS sequence"/>
</dbReference>
<dbReference type="AlphaFoldDB" id="A0A1I7CJG8"/>
<feature type="signal peptide" evidence="4">
    <location>
        <begin position="1"/>
        <end position="19"/>
    </location>
</feature>
<organism evidence="6 7">
    <name type="scientific">Sedimentitalea nanhaiensis</name>
    <dbReference type="NCBI Taxonomy" id="999627"/>
    <lineage>
        <taxon>Bacteria</taxon>
        <taxon>Pseudomonadati</taxon>
        <taxon>Pseudomonadota</taxon>
        <taxon>Alphaproteobacteria</taxon>
        <taxon>Rhodobacterales</taxon>
        <taxon>Paracoccaceae</taxon>
        <taxon>Sedimentitalea</taxon>
    </lineage>
</organism>
<feature type="compositionally biased region" description="Basic and acidic residues" evidence="3">
    <location>
        <begin position="228"/>
        <end position="239"/>
    </location>
</feature>